<accession>A0ABU9HZA4</accession>
<feature type="signal peptide" evidence="1">
    <location>
        <begin position="1"/>
        <end position="20"/>
    </location>
</feature>
<reference evidence="2 3" key="1">
    <citation type="submission" date="2024-04" db="EMBL/GenBank/DDBJ databases">
        <title>Flavobacterium sp. DGU11 16S ribosomal RNA gene Genome sequencing and assembly.</title>
        <authorList>
            <person name="Park S."/>
        </authorList>
    </citation>
    <scope>NUCLEOTIDE SEQUENCE [LARGE SCALE GENOMIC DNA]</scope>
    <source>
        <strain evidence="2 3">DGU11</strain>
    </source>
</reference>
<dbReference type="PROSITE" id="PS51257">
    <property type="entry name" value="PROKAR_LIPOPROTEIN"/>
    <property type="match status" value="1"/>
</dbReference>
<dbReference type="RefSeq" id="WP_341697792.1">
    <property type="nucleotide sequence ID" value="NZ_JBBYHR010000008.1"/>
</dbReference>
<evidence type="ECO:0000313" key="2">
    <source>
        <dbReference type="EMBL" id="MEL1245494.1"/>
    </source>
</evidence>
<evidence type="ECO:0000256" key="1">
    <source>
        <dbReference type="SAM" id="SignalP"/>
    </source>
</evidence>
<organism evidence="2 3">
    <name type="scientific">Flavobacterium arundinis</name>
    <dbReference type="NCBI Taxonomy" id="3139143"/>
    <lineage>
        <taxon>Bacteria</taxon>
        <taxon>Pseudomonadati</taxon>
        <taxon>Bacteroidota</taxon>
        <taxon>Flavobacteriia</taxon>
        <taxon>Flavobacteriales</taxon>
        <taxon>Flavobacteriaceae</taxon>
        <taxon>Flavobacterium</taxon>
    </lineage>
</organism>
<protein>
    <submittedName>
        <fullName evidence="2">Uncharacterized protein</fullName>
    </submittedName>
</protein>
<evidence type="ECO:0000313" key="3">
    <source>
        <dbReference type="Proteomes" id="UP001464555"/>
    </source>
</evidence>
<keyword evidence="1" id="KW-0732">Signal</keyword>
<comment type="caution">
    <text evidence="2">The sequence shown here is derived from an EMBL/GenBank/DDBJ whole genome shotgun (WGS) entry which is preliminary data.</text>
</comment>
<dbReference type="EMBL" id="JBBYHR010000008">
    <property type="protein sequence ID" value="MEL1245494.1"/>
    <property type="molecule type" value="Genomic_DNA"/>
</dbReference>
<gene>
    <name evidence="2" type="ORF">AAEO56_14565</name>
</gene>
<proteinExistence type="predicted"/>
<name>A0ABU9HZA4_9FLAO</name>
<dbReference type="Proteomes" id="UP001464555">
    <property type="component" value="Unassembled WGS sequence"/>
</dbReference>
<keyword evidence="3" id="KW-1185">Reference proteome</keyword>
<feature type="chain" id="PRO_5046434933" evidence="1">
    <location>
        <begin position="21"/>
        <end position="324"/>
    </location>
</feature>
<sequence length="324" mass="37134">MKTRLLLLCLLFTVFQGCMFQSADIISNNDIDIKLRETIKAKNDSLIEAMSHGKLKIFKALGSENFVKHLQANVRNTSWAFRNGYLKNNYTVFDEYQCHHSVTNNNIAIPSEEHSYTFKYVNEVEDTYVSLLKIPYSEEGYLLAVIYGKEGDEWKIDEIKINIIWQHGKNAQEYYAIAKKKEDDGFLIDALLYAEAAQACIQATENFVEFDNAKSIPLYYNRLRGKVDAKYTFPILLENIRTKPQVMGISLAQSEDGTGALITYQTIIPVEENITLGQEFELVKKEMKKTFTDFDFNKPGIHYRAINQSGPDGSPEVHDFDEGR</sequence>